<keyword evidence="1" id="KW-1003">Cell membrane</keyword>
<evidence type="ECO:0000256" key="2">
    <source>
        <dbReference type="ARBA" id="ARBA00022692"/>
    </source>
</evidence>
<evidence type="ECO:0000256" key="5">
    <source>
        <dbReference type="SAM" id="Phobius"/>
    </source>
</evidence>
<feature type="transmembrane region" description="Helical" evidence="5">
    <location>
        <begin position="20"/>
        <end position="39"/>
    </location>
</feature>
<reference evidence="6 7" key="1">
    <citation type="submission" date="2017-12" db="EMBL/GenBank/DDBJ databases">
        <title>Genomics of Macrococcus caseolyticus.</title>
        <authorList>
            <person name="MacFadyen A.C."/>
            <person name="Paterson G.K."/>
        </authorList>
    </citation>
    <scope>NUCLEOTIDE SEQUENCE [LARGE SCALE GENOMIC DNA]</scope>
    <source>
        <strain evidence="6 7">5788_EF188</strain>
    </source>
</reference>
<gene>
    <name evidence="6" type="ORF">CW686_10185</name>
</gene>
<name>A0A855GDZ9_9STAP</name>
<dbReference type="InterPro" id="IPR020912">
    <property type="entry name" value="UPF0295"/>
</dbReference>
<evidence type="ECO:0000256" key="3">
    <source>
        <dbReference type="ARBA" id="ARBA00022989"/>
    </source>
</evidence>
<keyword evidence="2 5" id="KW-0812">Transmembrane</keyword>
<sequence>MKLFNRKPTSKINRMRTWALSIIFMAMIVMYIGAAIFYFSHSKLLFSLFLLIGTLLFLFSFVMYFWIGMLSTRTVQVRCPNCEHYTKMLGRADICANCNQPLTLDPSLEGKAFNQDYNNKRKSKALEEQNKNGN</sequence>
<accession>A0A855GDZ9</accession>
<organism evidence="6 7">
    <name type="scientific">Macrococcoides caseolyticum</name>
    <dbReference type="NCBI Taxonomy" id="69966"/>
    <lineage>
        <taxon>Bacteria</taxon>
        <taxon>Bacillati</taxon>
        <taxon>Bacillota</taxon>
        <taxon>Bacilli</taxon>
        <taxon>Bacillales</taxon>
        <taxon>Staphylococcaceae</taxon>
        <taxon>Macrococcoides</taxon>
    </lineage>
</organism>
<evidence type="ECO:0000313" key="7">
    <source>
        <dbReference type="Proteomes" id="UP000233482"/>
    </source>
</evidence>
<dbReference type="RefSeq" id="WP_101042140.1">
    <property type="nucleotide sequence ID" value="NZ_CP073801.1"/>
</dbReference>
<feature type="transmembrane region" description="Helical" evidence="5">
    <location>
        <begin position="45"/>
        <end position="67"/>
    </location>
</feature>
<keyword evidence="3 5" id="KW-1133">Transmembrane helix</keyword>
<evidence type="ECO:0000313" key="6">
    <source>
        <dbReference type="EMBL" id="PKE25481.1"/>
    </source>
</evidence>
<dbReference type="NCBIfam" id="NF002796">
    <property type="entry name" value="PRK02935.1"/>
    <property type="match status" value="1"/>
</dbReference>
<dbReference type="AlphaFoldDB" id="A0A855GDZ9"/>
<protein>
    <submittedName>
        <fullName evidence="6">Uncharacterized protein</fullName>
    </submittedName>
</protein>
<keyword evidence="4 5" id="KW-0472">Membrane</keyword>
<dbReference type="Proteomes" id="UP000233482">
    <property type="component" value="Unassembled WGS sequence"/>
</dbReference>
<dbReference type="EMBL" id="PIXC01000025">
    <property type="protein sequence ID" value="PKE25481.1"/>
    <property type="molecule type" value="Genomic_DNA"/>
</dbReference>
<comment type="caution">
    <text evidence="6">The sequence shown here is derived from an EMBL/GenBank/DDBJ whole genome shotgun (WGS) entry which is preliminary data.</text>
</comment>
<dbReference type="Pfam" id="PF11023">
    <property type="entry name" value="DUF2614"/>
    <property type="match status" value="1"/>
</dbReference>
<evidence type="ECO:0000256" key="4">
    <source>
        <dbReference type="ARBA" id="ARBA00023136"/>
    </source>
</evidence>
<proteinExistence type="predicted"/>
<evidence type="ECO:0000256" key="1">
    <source>
        <dbReference type="ARBA" id="ARBA00022475"/>
    </source>
</evidence>